<dbReference type="AlphaFoldDB" id="A0A840SHY4"/>
<dbReference type="InterPro" id="IPR003439">
    <property type="entry name" value="ABC_transporter-like_ATP-bd"/>
</dbReference>
<evidence type="ECO:0000256" key="8">
    <source>
        <dbReference type="SAM" id="MobiDB-lite"/>
    </source>
</evidence>
<reference evidence="10 11" key="1">
    <citation type="submission" date="2020-08" db="EMBL/GenBank/DDBJ databases">
        <title>Genomic Encyclopedia of Type Strains, Phase IV (KMG-IV): sequencing the most valuable type-strain genomes for metagenomic binning, comparative biology and taxonomic classification.</title>
        <authorList>
            <person name="Goeker M."/>
        </authorList>
    </citation>
    <scope>NUCLEOTIDE SEQUENCE [LARGE SCALE GENOMIC DNA]</scope>
    <source>
        <strain evidence="10 11">DSM 101730</strain>
    </source>
</reference>
<dbReference type="SUPFAM" id="SSF52540">
    <property type="entry name" value="P-loop containing nucleoside triphosphate hydrolases"/>
    <property type="match status" value="2"/>
</dbReference>
<dbReference type="SMART" id="SM00382">
    <property type="entry name" value="AAA"/>
    <property type="match status" value="2"/>
</dbReference>
<gene>
    <name evidence="10" type="ORF">HNP73_000291</name>
</gene>
<dbReference type="PANTHER" id="PTHR43297:SF2">
    <property type="entry name" value="DIPEPTIDE TRANSPORT ATP-BINDING PROTEIN DPPD"/>
    <property type="match status" value="1"/>
</dbReference>
<keyword evidence="3" id="KW-0813">Transport</keyword>
<dbReference type="GO" id="GO:0015833">
    <property type="term" value="P:peptide transport"/>
    <property type="evidence" value="ECO:0007669"/>
    <property type="project" value="InterPro"/>
</dbReference>
<dbReference type="InterPro" id="IPR003593">
    <property type="entry name" value="AAA+_ATPase"/>
</dbReference>
<evidence type="ECO:0000256" key="5">
    <source>
        <dbReference type="ARBA" id="ARBA00022741"/>
    </source>
</evidence>
<dbReference type="NCBIfam" id="NF007739">
    <property type="entry name" value="PRK10419.1"/>
    <property type="match status" value="2"/>
</dbReference>
<organism evidence="10 11">
    <name type="scientific">Amaricoccus macauensis</name>
    <dbReference type="NCBI Taxonomy" id="57001"/>
    <lineage>
        <taxon>Bacteria</taxon>
        <taxon>Pseudomonadati</taxon>
        <taxon>Pseudomonadota</taxon>
        <taxon>Alphaproteobacteria</taxon>
        <taxon>Rhodobacterales</taxon>
        <taxon>Paracoccaceae</taxon>
        <taxon>Amaricoccus</taxon>
    </lineage>
</organism>
<evidence type="ECO:0000259" key="9">
    <source>
        <dbReference type="PROSITE" id="PS50893"/>
    </source>
</evidence>
<dbReference type="GO" id="GO:0016887">
    <property type="term" value="F:ATP hydrolysis activity"/>
    <property type="evidence" value="ECO:0007669"/>
    <property type="project" value="InterPro"/>
</dbReference>
<dbReference type="InterPro" id="IPR013563">
    <property type="entry name" value="Oligopep_ABC_C"/>
</dbReference>
<accession>A0A840SHY4</accession>
<dbReference type="RefSeq" id="WP_184146398.1">
    <property type="nucleotide sequence ID" value="NZ_JACHFM010000001.1"/>
</dbReference>
<dbReference type="Pfam" id="PF08352">
    <property type="entry name" value="oligo_HPY"/>
    <property type="match status" value="2"/>
</dbReference>
<evidence type="ECO:0000256" key="4">
    <source>
        <dbReference type="ARBA" id="ARBA00022475"/>
    </source>
</evidence>
<evidence type="ECO:0000313" key="10">
    <source>
        <dbReference type="EMBL" id="MBB5220370.1"/>
    </source>
</evidence>
<evidence type="ECO:0000256" key="1">
    <source>
        <dbReference type="ARBA" id="ARBA00004417"/>
    </source>
</evidence>
<feature type="domain" description="ABC transporter" evidence="9">
    <location>
        <begin position="8"/>
        <end position="257"/>
    </location>
</feature>
<keyword evidence="7" id="KW-0472">Membrane</keyword>
<dbReference type="InterPro" id="IPR017871">
    <property type="entry name" value="ABC_transporter-like_CS"/>
</dbReference>
<dbReference type="FunFam" id="3.40.50.300:FF:000016">
    <property type="entry name" value="Oligopeptide ABC transporter ATP-binding component"/>
    <property type="match status" value="1"/>
</dbReference>
<comment type="caution">
    <text evidence="10">The sequence shown here is derived from an EMBL/GenBank/DDBJ whole genome shotgun (WGS) entry which is preliminary data.</text>
</comment>
<dbReference type="GO" id="GO:0005524">
    <property type="term" value="F:ATP binding"/>
    <property type="evidence" value="ECO:0007669"/>
    <property type="project" value="UniProtKB-KW"/>
</dbReference>
<keyword evidence="5" id="KW-0547">Nucleotide-binding</keyword>
<dbReference type="InterPro" id="IPR027417">
    <property type="entry name" value="P-loop_NTPase"/>
</dbReference>
<sequence>MHEPKPLLEIDRLSVDFPAPDGLFSAVRDVSITIAPSEALAIIGESGSGKSVTANAVMGLLDAPPARVHGDVRFEGRSLFSMPDRQRRDLWGRRIAMVFQDPLTHLNPVYPVGWQVTEVCRIHGMARTEADRRAMELLDRVGIPDVRRRMGDFPHEFSGGQRQRVMIAMAMALSPDLLIADEPTTALDVTVQAQILDLLRDLRTESGMALMMITHDLGVAADIAERVVVMRRGEIVEEGALDRVFAAPVHPYTRQLLTDRSEEYRSARPGVAPAVLELDRVGVHYGTFEAVRDVTVTLRKGEILGIVGESGSGKSSLASAILKLRRPSSGNIRFHGRDIYALGREEETGFHRGVQAIFQDPFSSLNPRMTVLKVISEPWLLHRDVLPRDRWRGRAAELLDMVGLTESDLDKYPAEFSGGQRQRIAIARALALEPEVIVCDEAVSALDMTVQAQVITLLADLRTRLGLSYVFIAHDLTLIRKFADHVLVMKAGDVVEQGVAEEVFSRPSALYTRQLIASSPVPDPRRQAERRTARRRTLVHASTAP</sequence>
<dbReference type="Proteomes" id="UP000549457">
    <property type="component" value="Unassembled WGS sequence"/>
</dbReference>
<dbReference type="PANTHER" id="PTHR43297">
    <property type="entry name" value="OLIGOPEPTIDE TRANSPORT ATP-BINDING PROTEIN APPD"/>
    <property type="match status" value="1"/>
</dbReference>
<evidence type="ECO:0000256" key="3">
    <source>
        <dbReference type="ARBA" id="ARBA00022448"/>
    </source>
</evidence>
<dbReference type="GO" id="GO:0005886">
    <property type="term" value="C:plasma membrane"/>
    <property type="evidence" value="ECO:0007669"/>
    <property type="project" value="UniProtKB-SubCell"/>
</dbReference>
<protein>
    <submittedName>
        <fullName evidence="10">Peptide/nickel transport system ATP-binding protein</fullName>
    </submittedName>
</protein>
<name>A0A840SHY4_9RHOB</name>
<feature type="region of interest" description="Disordered" evidence="8">
    <location>
        <begin position="520"/>
        <end position="545"/>
    </location>
</feature>
<keyword evidence="11" id="KW-1185">Reference proteome</keyword>
<evidence type="ECO:0000256" key="7">
    <source>
        <dbReference type="ARBA" id="ARBA00023136"/>
    </source>
</evidence>
<dbReference type="EMBL" id="JACHFM010000001">
    <property type="protein sequence ID" value="MBB5220370.1"/>
    <property type="molecule type" value="Genomic_DNA"/>
</dbReference>
<dbReference type="PROSITE" id="PS50893">
    <property type="entry name" value="ABC_TRANSPORTER_2"/>
    <property type="match status" value="2"/>
</dbReference>
<dbReference type="InterPro" id="IPR050388">
    <property type="entry name" value="ABC_Ni/Peptide_Import"/>
</dbReference>
<dbReference type="GO" id="GO:0055085">
    <property type="term" value="P:transmembrane transport"/>
    <property type="evidence" value="ECO:0007669"/>
    <property type="project" value="UniProtKB-ARBA"/>
</dbReference>
<dbReference type="Pfam" id="PF00005">
    <property type="entry name" value="ABC_tran"/>
    <property type="match status" value="2"/>
</dbReference>
<evidence type="ECO:0000256" key="2">
    <source>
        <dbReference type="ARBA" id="ARBA00005417"/>
    </source>
</evidence>
<proteinExistence type="inferred from homology"/>
<comment type="similarity">
    <text evidence="2">Belongs to the ABC transporter superfamily.</text>
</comment>
<evidence type="ECO:0000256" key="6">
    <source>
        <dbReference type="ARBA" id="ARBA00022840"/>
    </source>
</evidence>
<dbReference type="CDD" id="cd03257">
    <property type="entry name" value="ABC_NikE_OppD_transporters"/>
    <property type="match status" value="2"/>
</dbReference>
<keyword evidence="6 10" id="KW-0067">ATP-binding</keyword>
<keyword evidence="4" id="KW-1003">Cell membrane</keyword>
<feature type="domain" description="ABC transporter" evidence="9">
    <location>
        <begin position="276"/>
        <end position="516"/>
    </location>
</feature>
<dbReference type="PROSITE" id="PS00211">
    <property type="entry name" value="ABC_TRANSPORTER_1"/>
    <property type="match status" value="2"/>
</dbReference>
<evidence type="ECO:0000313" key="11">
    <source>
        <dbReference type="Proteomes" id="UP000549457"/>
    </source>
</evidence>
<dbReference type="Gene3D" id="3.40.50.300">
    <property type="entry name" value="P-loop containing nucleotide triphosphate hydrolases"/>
    <property type="match status" value="2"/>
</dbReference>
<comment type="subcellular location">
    <subcellularLocation>
        <location evidence="1">Cell inner membrane</location>
        <topology evidence="1">Peripheral membrane protein</topology>
    </subcellularLocation>
</comment>
<dbReference type="NCBIfam" id="NF008453">
    <property type="entry name" value="PRK11308.1"/>
    <property type="match status" value="2"/>
</dbReference>